<dbReference type="InterPro" id="IPR041633">
    <property type="entry name" value="Polbeta"/>
</dbReference>
<dbReference type="CDD" id="cd05403">
    <property type="entry name" value="NT_KNTase_like"/>
    <property type="match status" value="1"/>
</dbReference>
<dbReference type="InterPro" id="IPR043519">
    <property type="entry name" value="NT_sf"/>
</dbReference>
<dbReference type="RefSeq" id="WP_274356810.1">
    <property type="nucleotide sequence ID" value="NZ_CP118099.1"/>
</dbReference>
<reference evidence="2 3" key="1">
    <citation type="submission" date="2023-02" db="EMBL/GenBank/DDBJ databases">
        <title>A bacterium isolated from plastisphere.</title>
        <authorList>
            <person name="Sun Y."/>
        </authorList>
    </citation>
    <scope>NUCLEOTIDE SEQUENCE [LARGE SCALE GENOMIC DNA]</scope>
    <source>
        <strain evidence="3">a-1</strain>
    </source>
</reference>
<organism evidence="2 3">
    <name type="scientific">Exiguobacterium marinum</name>
    <dbReference type="NCBI Taxonomy" id="273528"/>
    <lineage>
        <taxon>Bacteria</taxon>
        <taxon>Bacillati</taxon>
        <taxon>Bacillota</taxon>
        <taxon>Bacilli</taxon>
        <taxon>Bacillales</taxon>
        <taxon>Bacillales Family XII. Incertae Sedis</taxon>
        <taxon>Exiguobacterium</taxon>
    </lineage>
</organism>
<feature type="domain" description="Polymerase beta nucleotidyltransferase" evidence="1">
    <location>
        <begin position="10"/>
        <end position="77"/>
    </location>
</feature>
<dbReference type="EMBL" id="CP118099">
    <property type="protein sequence ID" value="WDH75937.1"/>
    <property type="molecule type" value="Genomic_DNA"/>
</dbReference>
<name>A0ABY7WYI6_9BACL</name>
<accession>A0ABY7WYI6</accession>
<protein>
    <submittedName>
        <fullName evidence="2">Nucleotidyltransferase domain-containing protein</fullName>
    </submittedName>
</protein>
<gene>
    <name evidence="2" type="ORF">PTI97_14270</name>
</gene>
<keyword evidence="3" id="KW-1185">Reference proteome</keyword>
<evidence type="ECO:0000313" key="2">
    <source>
        <dbReference type="EMBL" id="WDH75937.1"/>
    </source>
</evidence>
<dbReference type="Proteomes" id="UP001213680">
    <property type="component" value="Chromosome"/>
</dbReference>
<dbReference type="SUPFAM" id="SSF81301">
    <property type="entry name" value="Nucleotidyltransferase"/>
    <property type="match status" value="1"/>
</dbReference>
<evidence type="ECO:0000259" key="1">
    <source>
        <dbReference type="Pfam" id="PF18765"/>
    </source>
</evidence>
<evidence type="ECO:0000313" key="3">
    <source>
        <dbReference type="Proteomes" id="UP001213680"/>
    </source>
</evidence>
<sequence>MKQQTAIQVITERLKQDEAVQAVFMKGSFGRGEEDEHSDVDLYVMVQPDEEISFLSRRLEHLLAYRPILLKDEIHIVAPQLIVVYDDFLHVDLFTVTKDSLSHQDSIHVLYDSAHLLSAHESSLQLDDVSTGEHAFDTIWFFFQYTKSRNRGNGIWATEMLRQGMVHFAYVLAAHHTPDRASLGLKDVAQRQTIDLHSFYDQLTPASYEKAARMYIERLKEEQPFFATLPGYDVFGPFMEQLIQRETSRPRV</sequence>
<proteinExistence type="predicted"/>
<dbReference type="Gene3D" id="3.30.460.10">
    <property type="entry name" value="Beta Polymerase, domain 2"/>
    <property type="match status" value="1"/>
</dbReference>
<dbReference type="Pfam" id="PF18765">
    <property type="entry name" value="Polbeta"/>
    <property type="match status" value="1"/>
</dbReference>